<protein>
    <submittedName>
        <fullName evidence="3">Membrane protein</fullName>
    </submittedName>
</protein>
<reference evidence="3 4" key="1">
    <citation type="submission" date="2013-08" db="EMBL/GenBank/DDBJ databases">
        <title>Genome sequencing of Cellulomonas bogoriensis 69B4.</title>
        <authorList>
            <person name="Chen F."/>
            <person name="Li Y."/>
            <person name="Wang G."/>
        </authorList>
    </citation>
    <scope>NUCLEOTIDE SEQUENCE [LARGE SCALE GENOMIC DNA]</scope>
    <source>
        <strain evidence="3 4">69B4</strain>
    </source>
</reference>
<feature type="transmembrane region" description="Helical" evidence="2">
    <location>
        <begin position="27"/>
        <end position="48"/>
    </location>
</feature>
<dbReference type="PANTHER" id="PTHR18640">
    <property type="entry name" value="SOLUTE CARRIER FAMILY 10 MEMBER 7"/>
    <property type="match status" value="1"/>
</dbReference>
<dbReference type="GO" id="GO:0005886">
    <property type="term" value="C:plasma membrane"/>
    <property type="evidence" value="ECO:0007669"/>
    <property type="project" value="TreeGrafter"/>
</dbReference>
<dbReference type="Gene3D" id="1.20.1530.20">
    <property type="match status" value="1"/>
</dbReference>
<evidence type="ECO:0000313" key="4">
    <source>
        <dbReference type="Proteomes" id="UP000054314"/>
    </source>
</evidence>
<feature type="transmembrane region" description="Helical" evidence="2">
    <location>
        <begin position="94"/>
        <end position="114"/>
    </location>
</feature>
<dbReference type="OrthoDB" id="9792271at2"/>
<feature type="transmembrane region" description="Helical" evidence="2">
    <location>
        <begin position="186"/>
        <end position="204"/>
    </location>
</feature>
<organism evidence="3 4">
    <name type="scientific">Cellulomonas bogoriensis 69B4 = DSM 16987</name>
    <dbReference type="NCBI Taxonomy" id="1386082"/>
    <lineage>
        <taxon>Bacteria</taxon>
        <taxon>Bacillati</taxon>
        <taxon>Actinomycetota</taxon>
        <taxon>Actinomycetes</taxon>
        <taxon>Micrococcales</taxon>
        <taxon>Cellulomonadaceae</taxon>
        <taxon>Cellulomonas</taxon>
    </lineage>
</organism>
<keyword evidence="4" id="KW-1185">Reference proteome</keyword>
<dbReference type="AlphaFoldDB" id="A0A0A0BLS1"/>
<feature type="transmembrane region" description="Helical" evidence="2">
    <location>
        <begin position="158"/>
        <end position="180"/>
    </location>
</feature>
<sequence length="377" mass="39534">MTTAPERPRTARRGPGRARIARAARAVAARVDPFLAMLVGVVALASVLPARGVVAEHLGSVVFGAVAFLFFLYGVRLPTAEAWAAVRAWRLHTAVLAVTYVVFPLLGLLAYLLAGPVLPQDLARGVLFLTLLPSTVQSSIAFTSIARGNVAGAVVSASLSNLLGIVMAPVLVALLMGGVLDVTGGALGRIAVQLLVPFVAGQLLRRHLVGLVTRRPALTRAADRGAILLVVYAAFSDAVTDGIWATVSVRDLLVITVLVSAVLAAALALTATAGRRLGFDRADRVVLLMCGSKKSLASGVPIAMVLLPPASLGVMLLPLMIFHQVQLLVGATLARRLASRAPDPVGRVGADPEARQKDHHREHPPRTDPPRRRGTPP</sequence>
<dbReference type="Pfam" id="PF13593">
    <property type="entry name" value="SBF_like"/>
    <property type="match status" value="1"/>
</dbReference>
<dbReference type="PANTHER" id="PTHR18640:SF5">
    <property type="entry name" value="SODIUM_BILE ACID COTRANSPORTER 7"/>
    <property type="match status" value="1"/>
</dbReference>
<accession>A0A0A0BLS1</accession>
<feature type="compositionally biased region" description="Basic and acidic residues" evidence="1">
    <location>
        <begin position="350"/>
        <end position="371"/>
    </location>
</feature>
<name>A0A0A0BLS1_9CELL</name>
<keyword evidence="2" id="KW-1133">Transmembrane helix</keyword>
<dbReference type="RefSeq" id="WP_084137224.1">
    <property type="nucleotide sequence ID" value="NZ_AXCZ01000249.1"/>
</dbReference>
<dbReference type="PIRSF" id="PIRSF026166">
    <property type="entry name" value="UCP026166"/>
    <property type="match status" value="1"/>
</dbReference>
<evidence type="ECO:0000256" key="1">
    <source>
        <dbReference type="SAM" id="MobiDB-lite"/>
    </source>
</evidence>
<dbReference type="InterPro" id="IPR016833">
    <property type="entry name" value="Put_Na-Bile_cotransptr"/>
</dbReference>
<dbReference type="Proteomes" id="UP000054314">
    <property type="component" value="Unassembled WGS sequence"/>
</dbReference>
<evidence type="ECO:0000256" key="2">
    <source>
        <dbReference type="SAM" id="Phobius"/>
    </source>
</evidence>
<gene>
    <name evidence="3" type="ORF">N869_09855</name>
</gene>
<dbReference type="EMBL" id="AXCZ01000249">
    <property type="protein sequence ID" value="KGM08795.1"/>
    <property type="molecule type" value="Genomic_DNA"/>
</dbReference>
<keyword evidence="2" id="KW-0472">Membrane</keyword>
<feature type="transmembrane region" description="Helical" evidence="2">
    <location>
        <begin position="126"/>
        <end position="146"/>
    </location>
</feature>
<feature type="transmembrane region" description="Helical" evidence="2">
    <location>
        <begin position="54"/>
        <end position="73"/>
    </location>
</feature>
<feature type="region of interest" description="Disordered" evidence="1">
    <location>
        <begin position="342"/>
        <end position="377"/>
    </location>
</feature>
<evidence type="ECO:0000313" key="3">
    <source>
        <dbReference type="EMBL" id="KGM08795.1"/>
    </source>
</evidence>
<feature type="transmembrane region" description="Helical" evidence="2">
    <location>
        <begin position="225"/>
        <end position="246"/>
    </location>
</feature>
<comment type="caution">
    <text evidence="3">The sequence shown here is derived from an EMBL/GenBank/DDBJ whole genome shotgun (WGS) entry which is preliminary data.</text>
</comment>
<proteinExistence type="predicted"/>
<feature type="transmembrane region" description="Helical" evidence="2">
    <location>
        <begin position="285"/>
        <end position="307"/>
    </location>
</feature>
<keyword evidence="2" id="KW-0812">Transmembrane</keyword>
<dbReference type="InterPro" id="IPR038770">
    <property type="entry name" value="Na+/solute_symporter_sf"/>
</dbReference>
<feature type="transmembrane region" description="Helical" evidence="2">
    <location>
        <begin position="252"/>
        <end position="273"/>
    </location>
</feature>